<dbReference type="InterPro" id="IPR010208">
    <property type="entry name" value="Ion_transpt_RnfC/RsxC"/>
</dbReference>
<evidence type="ECO:0000256" key="2">
    <source>
        <dbReference type="ARBA" id="ARBA00022723"/>
    </source>
</evidence>
<keyword evidence="1" id="KW-0004">4Fe-4S</keyword>
<organism evidence="6 7">
    <name type="scientific">Bifidobacterium vansinderenii</name>
    <dbReference type="NCBI Taxonomy" id="1984871"/>
    <lineage>
        <taxon>Bacteria</taxon>
        <taxon>Bacillati</taxon>
        <taxon>Actinomycetota</taxon>
        <taxon>Actinomycetes</taxon>
        <taxon>Bifidobacteriales</taxon>
        <taxon>Bifidobacteriaceae</taxon>
        <taxon>Bifidobacterium</taxon>
    </lineage>
</organism>
<evidence type="ECO:0000313" key="6">
    <source>
        <dbReference type="EMBL" id="OXN01066.1"/>
    </source>
</evidence>
<gene>
    <name evidence="6" type="ORF">Tam10B_0644</name>
</gene>
<dbReference type="GO" id="GO:0046872">
    <property type="term" value="F:metal ion binding"/>
    <property type="evidence" value="ECO:0007669"/>
    <property type="project" value="UniProtKB-KW"/>
</dbReference>
<comment type="caution">
    <text evidence="6">The sequence shown here is derived from an EMBL/GenBank/DDBJ whole genome shotgun (WGS) entry which is preliminary data.</text>
</comment>
<dbReference type="Gene3D" id="3.40.50.11540">
    <property type="entry name" value="NADH-ubiquinone oxidoreductase 51kDa subunit"/>
    <property type="match status" value="1"/>
</dbReference>
<keyword evidence="2" id="KW-0479">Metal-binding</keyword>
<dbReference type="EMBL" id="NEWD01000006">
    <property type="protein sequence ID" value="OXN01066.1"/>
    <property type="molecule type" value="Genomic_DNA"/>
</dbReference>
<keyword evidence="7" id="KW-1185">Reference proteome</keyword>
<dbReference type="PANTHER" id="PTHR43034">
    <property type="entry name" value="ION-TRANSLOCATING OXIDOREDUCTASE COMPLEX SUBUNIT C"/>
    <property type="match status" value="1"/>
</dbReference>
<reference evidence="6 7" key="1">
    <citation type="submission" date="2017-05" db="EMBL/GenBank/DDBJ databases">
        <title>Bifidobacterium vansinderenii sp. nov.</title>
        <authorList>
            <person name="Lugli G.A."/>
            <person name="Duranti S."/>
            <person name="Mangifesta M."/>
        </authorList>
    </citation>
    <scope>NUCLEOTIDE SEQUENCE [LARGE SCALE GENOMIC DNA]</scope>
    <source>
        <strain evidence="6 7">Tam10B</strain>
    </source>
</reference>
<dbReference type="PANTHER" id="PTHR43034:SF2">
    <property type="entry name" value="ION-TRANSLOCATING OXIDOREDUCTASE COMPLEX SUBUNIT C"/>
    <property type="match status" value="1"/>
</dbReference>
<dbReference type="GO" id="GO:0016020">
    <property type="term" value="C:membrane"/>
    <property type="evidence" value="ECO:0007669"/>
    <property type="project" value="InterPro"/>
</dbReference>
<keyword evidence="4" id="KW-0411">Iron-sulfur</keyword>
<dbReference type="GO" id="GO:0051539">
    <property type="term" value="F:4 iron, 4 sulfur cluster binding"/>
    <property type="evidence" value="ECO:0007669"/>
    <property type="project" value="UniProtKB-KW"/>
</dbReference>
<dbReference type="SUPFAM" id="SSF142019">
    <property type="entry name" value="Nqo1 FMN-binding domain-like"/>
    <property type="match status" value="1"/>
</dbReference>
<dbReference type="Proteomes" id="UP000215433">
    <property type="component" value="Unassembled WGS sequence"/>
</dbReference>
<protein>
    <submittedName>
        <fullName evidence="6">Respiratory-chain NADH dehydrogenase family protein</fullName>
    </submittedName>
</protein>
<dbReference type="AlphaFoldDB" id="A0A229VZR8"/>
<keyword evidence="3" id="KW-0408">Iron</keyword>
<name>A0A229VZR8_9BIFI</name>
<dbReference type="Pfam" id="PF01512">
    <property type="entry name" value="Complex1_51K"/>
    <property type="match status" value="1"/>
</dbReference>
<evidence type="ECO:0000313" key="7">
    <source>
        <dbReference type="Proteomes" id="UP000215433"/>
    </source>
</evidence>
<accession>A0A229VZR8</accession>
<dbReference type="InterPro" id="IPR011538">
    <property type="entry name" value="Nuo51_FMN-bd"/>
</dbReference>
<sequence length="401" mass="42246">MTARHHHVIRSTELFADVPTRTLTDTDAAPLAKIEESGLVGMGGAGFPTYKKLKFGKGCTTVIANAAECEPLLEHNTARAETDPEKILSGLTIAMREVGATRGIVAIKPKNANAVRSLQAALDAAATGAYDFDIDPSIEIVFLKDRYPAGDERAIVRDVLGTLLPPDAIPSAAGAVVMNVESLMRVHNAVVENLAVTTKDITVAGHIDGSGYGDDVSLVIYDVPIGVSVRDVLDALHVHEPTADEQIMIGGPYMGHLGTLDDTVSKTCGGIIIAGPELADPGPMGIIVCACGASEERLRAIVAAKGAQLVDVRLCKNACRLANGRLKCRNPGICPGQAQNIIALKKEGAQSVLISHCTDCSNTVMQVAPKLGMRVHHATDAFMRAGDEPIIRAFRKTVKAA</sequence>
<dbReference type="OrthoDB" id="9805533at2"/>
<proteinExistence type="predicted"/>
<dbReference type="GO" id="GO:0009055">
    <property type="term" value="F:electron transfer activity"/>
    <property type="evidence" value="ECO:0007669"/>
    <property type="project" value="InterPro"/>
</dbReference>
<evidence type="ECO:0000259" key="5">
    <source>
        <dbReference type="Pfam" id="PF01512"/>
    </source>
</evidence>
<dbReference type="RefSeq" id="WP_093959832.1">
    <property type="nucleotide sequence ID" value="NZ_NEWD01000006.1"/>
</dbReference>
<evidence type="ECO:0000256" key="3">
    <source>
        <dbReference type="ARBA" id="ARBA00023004"/>
    </source>
</evidence>
<evidence type="ECO:0000256" key="1">
    <source>
        <dbReference type="ARBA" id="ARBA00022485"/>
    </source>
</evidence>
<dbReference type="InterPro" id="IPR037225">
    <property type="entry name" value="Nuo51_FMN-bd_sf"/>
</dbReference>
<evidence type="ECO:0000256" key="4">
    <source>
        <dbReference type="ARBA" id="ARBA00023014"/>
    </source>
</evidence>
<feature type="domain" description="NADH-ubiquinone oxidoreductase 51kDa subunit FMN-binding" evidence="5">
    <location>
        <begin position="34"/>
        <end position="187"/>
    </location>
</feature>